<protein>
    <submittedName>
        <fullName evidence="1">Uncharacterized protein</fullName>
    </submittedName>
</protein>
<sequence>MARLNLSGRWRRRLFRYLLRHDETNPCIGEGAQFQYLIEKAEEWLMHRELSKLDSHGIVMAYLEYGRDEILN</sequence>
<organism evidence="1 2">
    <name type="scientific">Candidatus Dojkabacteria bacterium</name>
    <dbReference type="NCBI Taxonomy" id="2099670"/>
    <lineage>
        <taxon>Bacteria</taxon>
        <taxon>Candidatus Dojkabacteria</taxon>
    </lineage>
</organism>
<evidence type="ECO:0000313" key="2">
    <source>
        <dbReference type="Proteomes" id="UP000321026"/>
    </source>
</evidence>
<name>A0A5C7JBD8_9BACT</name>
<reference evidence="1 2" key="1">
    <citation type="submission" date="2018-09" db="EMBL/GenBank/DDBJ databases">
        <title>Metagenome Assembled Genomes from an Advanced Water Purification Facility.</title>
        <authorList>
            <person name="Stamps B.W."/>
            <person name="Spear J.R."/>
        </authorList>
    </citation>
    <scope>NUCLEOTIDE SEQUENCE [LARGE SCALE GENOMIC DNA]</scope>
    <source>
        <strain evidence="1">Bin_63_2</strain>
    </source>
</reference>
<dbReference type="AlphaFoldDB" id="A0A5C7JBD8"/>
<comment type="caution">
    <text evidence="1">The sequence shown here is derived from an EMBL/GenBank/DDBJ whole genome shotgun (WGS) entry which is preliminary data.</text>
</comment>
<accession>A0A5C7JBD8</accession>
<dbReference type="Proteomes" id="UP000321026">
    <property type="component" value="Unassembled WGS sequence"/>
</dbReference>
<gene>
    <name evidence="1" type="ORF">E6Q11_00180</name>
</gene>
<evidence type="ECO:0000313" key="1">
    <source>
        <dbReference type="EMBL" id="TXG78871.1"/>
    </source>
</evidence>
<dbReference type="EMBL" id="SSDS01000003">
    <property type="protein sequence ID" value="TXG78871.1"/>
    <property type="molecule type" value="Genomic_DNA"/>
</dbReference>
<proteinExistence type="predicted"/>